<gene>
    <name evidence="3" type="ORF">BA890_15765</name>
</gene>
<evidence type="ECO:0000313" key="4">
    <source>
        <dbReference type="Proteomes" id="UP000092741"/>
    </source>
</evidence>
<keyword evidence="2" id="KW-0812">Transmembrane</keyword>
<keyword evidence="1" id="KW-0175">Coiled coil</keyword>
<proteinExistence type="predicted"/>
<sequence>MESVADVLVVAIVFGSLFGGGIVKLVLNHKKELRALEVSERNAMSQEDQDNLKKQVVELKQRVEVLEKIVTDSKYQLDKEIASL</sequence>
<dbReference type="Proteomes" id="UP000092741">
    <property type="component" value="Chromosome 2"/>
</dbReference>
<keyword evidence="4" id="KW-1185">Reference proteome</keyword>
<dbReference type="GeneID" id="70915177"/>
<accession>A0AAN0Y5J9</accession>
<evidence type="ECO:0000256" key="2">
    <source>
        <dbReference type="SAM" id="Phobius"/>
    </source>
</evidence>
<keyword evidence="2" id="KW-0472">Membrane</keyword>
<dbReference type="KEGG" id="vna:PN96_20265"/>
<dbReference type="RefSeq" id="WP_020334826.1">
    <property type="nucleotide sequence ID" value="NZ_ATFJ01000032.1"/>
</dbReference>
<protein>
    <submittedName>
        <fullName evidence="3">Nitrite reductase</fullName>
    </submittedName>
</protein>
<keyword evidence="2" id="KW-1133">Transmembrane helix</keyword>
<dbReference type="EMBL" id="CP016346">
    <property type="protein sequence ID" value="ANQ14216.1"/>
    <property type="molecule type" value="Genomic_DNA"/>
</dbReference>
<feature type="transmembrane region" description="Helical" evidence="2">
    <location>
        <begin position="6"/>
        <end position="27"/>
    </location>
</feature>
<evidence type="ECO:0000256" key="1">
    <source>
        <dbReference type="SAM" id="Coils"/>
    </source>
</evidence>
<feature type="coiled-coil region" evidence="1">
    <location>
        <begin position="42"/>
        <end position="69"/>
    </location>
</feature>
<dbReference type="AlphaFoldDB" id="A0AAN0Y5J9"/>
<reference evidence="3 4" key="1">
    <citation type="submission" date="2016-07" db="EMBL/GenBank/DDBJ databases">
        <title>Developing Vibrio natriegens as a novel, fast-growing host for biotechnology.</title>
        <authorList>
            <person name="Weinstock M.T."/>
            <person name="Hesek E.D."/>
            <person name="Wilson C.M."/>
            <person name="Gibson D.G."/>
        </authorList>
    </citation>
    <scope>NUCLEOTIDE SEQUENCE [LARGE SCALE GENOMIC DNA]</scope>
    <source>
        <strain evidence="3 4">ATCC 14048</strain>
    </source>
</reference>
<evidence type="ECO:0000313" key="3">
    <source>
        <dbReference type="EMBL" id="ANQ14216.1"/>
    </source>
</evidence>
<organism evidence="3 4">
    <name type="scientific">Vibrio natriegens NBRC 15636 = ATCC 14048 = DSM 759</name>
    <dbReference type="NCBI Taxonomy" id="1219067"/>
    <lineage>
        <taxon>Bacteria</taxon>
        <taxon>Pseudomonadati</taxon>
        <taxon>Pseudomonadota</taxon>
        <taxon>Gammaproteobacteria</taxon>
        <taxon>Vibrionales</taxon>
        <taxon>Vibrionaceae</taxon>
        <taxon>Vibrio</taxon>
    </lineage>
</organism>
<name>A0AAN0Y5J9_VIBNA</name>